<dbReference type="OrthoDB" id="3945418at2759"/>
<sequence length="435" mass="49883">LDVHRLFQTLGPIFRYDVGRSQVVSVMLPEDAEKLYQVESLHPHRRLMEPWVAHREHRGQKRGVFLLNGPEWHLNRLPMNRSVLTPKAAQKFFPMVDAVARDFSAYLRKKMLRNTRGSLTLDVQPSIFYYSIEASNFALFGERLGLFDQNMSSRSLNFIHALEVMFKSTGQLMFLPRSLSCWTRPQAWKEHFEAWDFISEYANSCIEKVWQELALSPHQDYSGIVPELLAHKGLPLDAIKANALELTAGSVDTTSFTLMMTLFELARNPAVQRALRQESLAAAASITEDPHKAISELPLLRAAIKETLRLYPIGSILDRTPPSDVVLQNYRVPAGTSVHVYLYSMGRNPAVFQSPERYNPQRWLDERLRFSHLAFGFGVRQCLGRRLAEAEMLLLLHHVLKSFQVKTLLQEDLKMAYRFVLMPTSFPLLTFQPAS</sequence>
<dbReference type="KEGG" id="dord:106002066"/>
<dbReference type="SUPFAM" id="SSF48264">
    <property type="entry name" value="Cytochrome P450"/>
    <property type="match status" value="1"/>
</dbReference>
<gene>
    <name evidence="21" type="primary">LOC106002066</name>
</gene>
<comment type="catalytic activity">
    <reaction evidence="15">
        <text>21-hydroxyprogesterone + 2 reduced [adrenodoxin] + O2 + 2 H(+) = 18-hydroxy-11-deoxycorticosterone + 2 oxidized [adrenodoxin] + H2O</text>
        <dbReference type="Rhea" id="RHEA:76151"/>
        <dbReference type="Rhea" id="RHEA-COMP:9998"/>
        <dbReference type="Rhea" id="RHEA-COMP:9999"/>
        <dbReference type="ChEBI" id="CHEBI:15377"/>
        <dbReference type="ChEBI" id="CHEBI:15378"/>
        <dbReference type="ChEBI" id="CHEBI:15379"/>
        <dbReference type="ChEBI" id="CHEBI:16973"/>
        <dbReference type="ChEBI" id="CHEBI:33737"/>
        <dbReference type="ChEBI" id="CHEBI:33738"/>
        <dbReference type="ChEBI" id="CHEBI:195166"/>
    </reaction>
    <physiologicalReaction direction="left-to-right" evidence="15">
        <dbReference type="Rhea" id="RHEA:76152"/>
    </physiologicalReaction>
</comment>
<evidence type="ECO:0000256" key="6">
    <source>
        <dbReference type="ARBA" id="ARBA00022723"/>
    </source>
</evidence>
<dbReference type="InterPro" id="IPR017972">
    <property type="entry name" value="Cyt_P450_CS"/>
</dbReference>
<comment type="catalytic activity">
    <reaction evidence="17">
        <text>21-hydroxyprogesterone + 2 reduced [adrenodoxin] + O2 + 2 H(+) = corticosterone + 2 oxidized [adrenodoxin] + H2O</text>
        <dbReference type="Rhea" id="RHEA:46104"/>
        <dbReference type="Rhea" id="RHEA-COMP:9998"/>
        <dbReference type="Rhea" id="RHEA-COMP:9999"/>
        <dbReference type="ChEBI" id="CHEBI:15377"/>
        <dbReference type="ChEBI" id="CHEBI:15378"/>
        <dbReference type="ChEBI" id="CHEBI:15379"/>
        <dbReference type="ChEBI" id="CHEBI:16827"/>
        <dbReference type="ChEBI" id="CHEBI:16973"/>
        <dbReference type="ChEBI" id="CHEBI:33737"/>
        <dbReference type="ChEBI" id="CHEBI:33738"/>
    </reaction>
    <physiologicalReaction direction="left-to-right" evidence="17">
        <dbReference type="Rhea" id="RHEA:46105"/>
    </physiologicalReaction>
</comment>
<keyword evidence="8 19" id="KW-0560">Oxidoreductase</keyword>
<accession>A0A1S3GU60</accession>
<evidence type="ECO:0000313" key="20">
    <source>
        <dbReference type="Proteomes" id="UP000081671"/>
    </source>
</evidence>
<evidence type="ECO:0000256" key="5">
    <source>
        <dbReference type="ARBA" id="ARBA00022617"/>
    </source>
</evidence>
<reference evidence="21" key="1">
    <citation type="submission" date="2025-08" db="UniProtKB">
        <authorList>
            <consortium name="RefSeq"/>
        </authorList>
    </citation>
    <scope>IDENTIFICATION</scope>
    <source>
        <tissue evidence="21">Kidney</tissue>
    </source>
</reference>
<dbReference type="GO" id="GO:0032342">
    <property type="term" value="P:aldosterone biosynthetic process"/>
    <property type="evidence" value="ECO:0007669"/>
    <property type="project" value="TreeGrafter"/>
</dbReference>
<evidence type="ECO:0000256" key="10">
    <source>
        <dbReference type="ARBA" id="ARBA00023033"/>
    </source>
</evidence>
<dbReference type="InterPro" id="IPR001128">
    <property type="entry name" value="Cyt_P450"/>
</dbReference>
<keyword evidence="13" id="KW-0755">Steroidogenesis</keyword>
<keyword evidence="12" id="KW-0472">Membrane</keyword>
<evidence type="ECO:0000256" key="18">
    <source>
        <dbReference type="PIRSR" id="PIRSR602401-1"/>
    </source>
</evidence>
<dbReference type="AlphaFoldDB" id="A0A1S3GU60"/>
<dbReference type="PANTHER" id="PTHR24279">
    <property type="entry name" value="CYTOCHROME P450"/>
    <property type="match status" value="1"/>
</dbReference>
<dbReference type="InterPro" id="IPR050479">
    <property type="entry name" value="CYP11_CYP27_families"/>
</dbReference>
<dbReference type="PROSITE" id="PS00086">
    <property type="entry name" value="CYTOCHROME_P450"/>
    <property type="match status" value="1"/>
</dbReference>
<evidence type="ECO:0000256" key="4">
    <source>
        <dbReference type="ARBA" id="ARBA00012767"/>
    </source>
</evidence>
<evidence type="ECO:0000256" key="1">
    <source>
        <dbReference type="ARBA" id="ARBA00001971"/>
    </source>
</evidence>
<name>A0A1S3GU60_DIPOR</name>
<dbReference type="PANTHER" id="PTHR24279:SF1">
    <property type="entry name" value="CYTOCHROME P450 11B2, MITOCHONDRIAL"/>
    <property type="match status" value="1"/>
</dbReference>
<dbReference type="GO" id="GO:0004507">
    <property type="term" value="F:steroid 11-beta-monooxygenase activity"/>
    <property type="evidence" value="ECO:0007669"/>
    <property type="project" value="UniProtKB-EC"/>
</dbReference>
<evidence type="ECO:0000256" key="14">
    <source>
        <dbReference type="ARBA" id="ARBA00042800"/>
    </source>
</evidence>
<keyword evidence="11" id="KW-0496">Mitochondrion</keyword>
<dbReference type="GeneID" id="106002066"/>
<dbReference type="GO" id="GO:0034650">
    <property type="term" value="P:cortisol metabolic process"/>
    <property type="evidence" value="ECO:0007669"/>
    <property type="project" value="TreeGrafter"/>
</dbReference>
<evidence type="ECO:0000256" key="9">
    <source>
        <dbReference type="ARBA" id="ARBA00023004"/>
    </source>
</evidence>
<evidence type="ECO:0000256" key="12">
    <source>
        <dbReference type="ARBA" id="ARBA00023136"/>
    </source>
</evidence>
<dbReference type="GO" id="GO:0071375">
    <property type="term" value="P:cellular response to peptide hormone stimulus"/>
    <property type="evidence" value="ECO:0007669"/>
    <property type="project" value="TreeGrafter"/>
</dbReference>
<keyword evidence="7" id="KW-0809">Transit peptide</keyword>
<evidence type="ECO:0000256" key="11">
    <source>
        <dbReference type="ARBA" id="ARBA00023128"/>
    </source>
</evidence>
<keyword evidence="20" id="KW-1185">Reference proteome</keyword>
<comment type="catalytic activity">
    <reaction evidence="16">
        <text>a steroid + 2 reduced [adrenodoxin] + O2 + 2 H(+) = an 11beta-hydroxysteroid + 2 oxidized [adrenodoxin] + H2O</text>
        <dbReference type="Rhea" id="RHEA:15629"/>
        <dbReference type="Rhea" id="RHEA-COMP:9998"/>
        <dbReference type="Rhea" id="RHEA-COMP:9999"/>
        <dbReference type="ChEBI" id="CHEBI:15377"/>
        <dbReference type="ChEBI" id="CHEBI:15378"/>
        <dbReference type="ChEBI" id="CHEBI:15379"/>
        <dbReference type="ChEBI" id="CHEBI:33737"/>
        <dbReference type="ChEBI" id="CHEBI:33738"/>
        <dbReference type="ChEBI" id="CHEBI:35341"/>
        <dbReference type="ChEBI" id="CHEBI:35346"/>
        <dbReference type="EC" id="1.14.15.4"/>
    </reaction>
    <physiologicalReaction direction="left-to-right" evidence="16">
        <dbReference type="Rhea" id="RHEA:15630"/>
    </physiologicalReaction>
</comment>
<evidence type="ECO:0000256" key="17">
    <source>
        <dbReference type="ARBA" id="ARBA00047970"/>
    </source>
</evidence>
<comment type="cofactor">
    <cofactor evidence="1 18">
        <name>heme</name>
        <dbReference type="ChEBI" id="CHEBI:30413"/>
    </cofactor>
</comment>
<evidence type="ECO:0000256" key="13">
    <source>
        <dbReference type="ARBA" id="ARBA00023250"/>
    </source>
</evidence>
<evidence type="ECO:0000256" key="15">
    <source>
        <dbReference type="ARBA" id="ARBA00047585"/>
    </source>
</evidence>
<evidence type="ECO:0000256" key="8">
    <source>
        <dbReference type="ARBA" id="ARBA00023002"/>
    </source>
</evidence>
<dbReference type="InParanoid" id="A0A1S3GU60"/>
<dbReference type="Gene3D" id="1.10.630.10">
    <property type="entry name" value="Cytochrome P450"/>
    <property type="match status" value="1"/>
</dbReference>
<evidence type="ECO:0000313" key="21">
    <source>
        <dbReference type="RefSeq" id="XP_012892443.1"/>
    </source>
</evidence>
<dbReference type="InterPro" id="IPR002401">
    <property type="entry name" value="Cyt_P450_E_grp-I"/>
</dbReference>
<comment type="subcellular location">
    <subcellularLocation>
        <location evidence="2">Mitochondrion membrane</location>
    </subcellularLocation>
</comment>
<feature type="non-terminal residue" evidence="21">
    <location>
        <position position="1"/>
    </location>
</feature>
<dbReference type="GO" id="GO:0005743">
    <property type="term" value="C:mitochondrial inner membrane"/>
    <property type="evidence" value="ECO:0007669"/>
    <property type="project" value="TreeGrafter"/>
</dbReference>
<keyword evidence="5 18" id="KW-0349">Heme</keyword>
<keyword evidence="10 19" id="KW-0503">Monooxygenase</keyword>
<dbReference type="GO" id="GO:0006704">
    <property type="term" value="P:glucocorticoid biosynthetic process"/>
    <property type="evidence" value="ECO:0007669"/>
    <property type="project" value="TreeGrafter"/>
</dbReference>
<dbReference type="EC" id="1.14.15.4" evidence="4"/>
<organism evidence="20 21">
    <name type="scientific">Dipodomys ordii</name>
    <name type="common">Ord's kangaroo rat</name>
    <dbReference type="NCBI Taxonomy" id="10020"/>
    <lineage>
        <taxon>Eukaryota</taxon>
        <taxon>Metazoa</taxon>
        <taxon>Chordata</taxon>
        <taxon>Craniata</taxon>
        <taxon>Vertebrata</taxon>
        <taxon>Euteleostomi</taxon>
        <taxon>Mammalia</taxon>
        <taxon>Eutheria</taxon>
        <taxon>Euarchontoglires</taxon>
        <taxon>Glires</taxon>
        <taxon>Rodentia</taxon>
        <taxon>Castorimorpha</taxon>
        <taxon>Heteromyidae</taxon>
        <taxon>Dipodomyinae</taxon>
        <taxon>Dipodomys</taxon>
    </lineage>
</organism>
<keyword evidence="9 18" id="KW-0408">Iron</keyword>
<comment type="similarity">
    <text evidence="3 19">Belongs to the cytochrome P450 family.</text>
</comment>
<evidence type="ECO:0000256" key="16">
    <source>
        <dbReference type="ARBA" id="ARBA00047946"/>
    </source>
</evidence>
<dbReference type="PRINTS" id="PR00463">
    <property type="entry name" value="EP450I"/>
</dbReference>
<dbReference type="RefSeq" id="XP_012892443.1">
    <property type="nucleotide sequence ID" value="XM_013036989.1"/>
</dbReference>
<dbReference type="Proteomes" id="UP000081671">
    <property type="component" value="Unplaced"/>
</dbReference>
<evidence type="ECO:0000256" key="19">
    <source>
        <dbReference type="RuleBase" id="RU000461"/>
    </source>
</evidence>
<dbReference type="STRING" id="10020.ENSDORP00000008232"/>
<feature type="binding site" description="axial binding residue" evidence="18">
    <location>
        <position position="382"/>
    </location>
    <ligand>
        <name>heme</name>
        <dbReference type="ChEBI" id="CHEBI:30413"/>
    </ligand>
    <ligandPart>
        <name>Fe</name>
        <dbReference type="ChEBI" id="CHEBI:18248"/>
    </ligandPart>
</feature>
<dbReference type="Pfam" id="PF00067">
    <property type="entry name" value="p450"/>
    <property type="match status" value="1"/>
</dbReference>
<dbReference type="GO" id="GO:0005506">
    <property type="term" value="F:iron ion binding"/>
    <property type="evidence" value="ECO:0007669"/>
    <property type="project" value="InterPro"/>
</dbReference>
<dbReference type="GO" id="GO:0008203">
    <property type="term" value="P:cholesterol metabolic process"/>
    <property type="evidence" value="ECO:0007669"/>
    <property type="project" value="TreeGrafter"/>
</dbReference>
<dbReference type="PRINTS" id="PR00385">
    <property type="entry name" value="P450"/>
</dbReference>
<proteinExistence type="inferred from homology"/>
<keyword evidence="6 18" id="KW-0479">Metal-binding</keyword>
<dbReference type="InterPro" id="IPR036396">
    <property type="entry name" value="Cyt_P450_sf"/>
</dbReference>
<evidence type="ECO:0000256" key="7">
    <source>
        <dbReference type="ARBA" id="ARBA00022946"/>
    </source>
</evidence>
<evidence type="ECO:0000256" key="3">
    <source>
        <dbReference type="ARBA" id="ARBA00010617"/>
    </source>
</evidence>
<dbReference type="GO" id="GO:0020037">
    <property type="term" value="F:heme binding"/>
    <property type="evidence" value="ECO:0007669"/>
    <property type="project" value="InterPro"/>
</dbReference>
<evidence type="ECO:0000256" key="2">
    <source>
        <dbReference type="ARBA" id="ARBA00004325"/>
    </source>
</evidence>
<dbReference type="GO" id="GO:0047783">
    <property type="term" value="F:corticosterone 18-monooxygenase activity"/>
    <property type="evidence" value="ECO:0007669"/>
    <property type="project" value="TreeGrafter"/>
</dbReference>
<dbReference type="FunCoup" id="A0A1S3GU60">
    <property type="interactions" value="435"/>
</dbReference>
<protein>
    <recommendedName>
        <fullName evidence="4">steroid 11beta-monooxygenase</fullName>
        <ecNumber evidence="4">1.14.15.4</ecNumber>
    </recommendedName>
    <alternativeName>
        <fullName evidence="14">Cytochrome P450C11</fullName>
    </alternativeName>
</protein>